<proteinExistence type="predicted"/>
<dbReference type="Ensembl" id="ENSMMUT00000107520.1">
    <property type="protein sequence ID" value="ENSMMUP00000071124.1"/>
    <property type="gene ID" value="ENSMMUG00000063427.1"/>
</dbReference>
<reference evidence="1" key="2">
    <citation type="submission" date="2019-01" db="EMBL/GenBank/DDBJ databases">
        <authorList>
            <person name="Graves T."/>
            <person name="Eichler E.E."/>
            <person name="Wilson R.K."/>
        </authorList>
    </citation>
    <scope>NUCLEOTIDE SEQUENCE [LARGE SCALE GENOMIC DNA]</scope>
    <source>
        <strain evidence="1">17573</strain>
    </source>
</reference>
<organism evidence="1 2">
    <name type="scientific">Macaca mulatta</name>
    <name type="common">Rhesus macaque</name>
    <dbReference type="NCBI Taxonomy" id="9544"/>
    <lineage>
        <taxon>Eukaryota</taxon>
        <taxon>Metazoa</taxon>
        <taxon>Chordata</taxon>
        <taxon>Craniata</taxon>
        <taxon>Vertebrata</taxon>
        <taxon>Euteleostomi</taxon>
        <taxon>Mammalia</taxon>
        <taxon>Eutheria</taxon>
        <taxon>Euarchontoglires</taxon>
        <taxon>Primates</taxon>
        <taxon>Haplorrhini</taxon>
        <taxon>Catarrhini</taxon>
        <taxon>Cercopithecidae</taxon>
        <taxon>Cercopithecinae</taxon>
        <taxon>Macaca</taxon>
    </lineage>
</organism>
<dbReference type="Proteomes" id="UP000006718">
    <property type="component" value="Chromosome 1"/>
</dbReference>
<name>A0A5F8A189_MACMU</name>
<reference evidence="1" key="3">
    <citation type="submission" date="2025-08" db="UniProtKB">
        <authorList>
            <consortium name="Ensembl"/>
        </authorList>
    </citation>
    <scope>IDENTIFICATION</scope>
    <source>
        <strain evidence="1">17573</strain>
    </source>
</reference>
<dbReference type="AlphaFoldDB" id="A0A5F8A189"/>
<dbReference type="VEuPathDB" id="HostDB:ENSMMUG00000063427"/>
<sequence length="108" mass="11634">MSSDPPASASQSAGTTSTCHHAWLILVFLVEMGFHHVGQAVLELLASSDLLTSNSQSAGITSVSHCARPWRSCGYPGRHPDTLSPTCRMSQSWSQSLPYSALPFQARF</sequence>
<protein>
    <submittedName>
        <fullName evidence="1">Uncharacterized protein</fullName>
    </submittedName>
</protein>
<reference evidence="1" key="4">
    <citation type="submission" date="2025-09" db="UniProtKB">
        <authorList>
            <consortium name="Ensembl"/>
        </authorList>
    </citation>
    <scope>IDENTIFICATION</scope>
    <source>
        <strain evidence="1">17573</strain>
    </source>
</reference>
<dbReference type="PANTHER" id="PTHR12138">
    <property type="entry name" value="PRIMATE-EXPANDED PROTEIN FAMILY"/>
    <property type="match status" value="1"/>
</dbReference>
<accession>A0A5F8A189</accession>
<dbReference type="GeneTree" id="ENSGT01120000271815"/>
<keyword evidence="2" id="KW-1185">Reference proteome</keyword>
<evidence type="ECO:0000313" key="1">
    <source>
        <dbReference type="Ensembl" id="ENSMMUP00000071124.1"/>
    </source>
</evidence>
<evidence type="ECO:0000313" key="2">
    <source>
        <dbReference type="Proteomes" id="UP000006718"/>
    </source>
</evidence>
<dbReference type="PANTHER" id="PTHR12138:SF135">
    <property type="entry name" value="SAM DOMAIN-CONTAINING PROTEIN"/>
    <property type="match status" value="1"/>
</dbReference>
<reference evidence="2" key="1">
    <citation type="journal article" date="2007" name="Science">
        <title>Evolutionary and biomedical insights from the rhesus macaque genome.</title>
        <authorList>
            <person name="Gibbs R.A."/>
            <person name="Rogers J."/>
            <person name="Katze M.G."/>
            <person name="Bumgarner R."/>
            <person name="Weinstock G.M."/>
            <person name="Mardis E.R."/>
            <person name="Remington K.A."/>
            <person name="Strausberg R.L."/>
            <person name="Venter J.C."/>
            <person name="Wilson R.K."/>
            <person name="Batzer M.A."/>
            <person name="Bustamante C.D."/>
            <person name="Eichler E.E."/>
            <person name="Hahn M.W."/>
            <person name="Hardison R.C."/>
            <person name="Makova K.D."/>
            <person name="Miller W."/>
            <person name="Milosavljevic A."/>
            <person name="Palermo R.E."/>
            <person name="Siepel A."/>
            <person name="Sikela J.M."/>
            <person name="Attaway T."/>
            <person name="Bell S."/>
            <person name="Bernard K.E."/>
            <person name="Buhay C.J."/>
            <person name="Chandrabose M.N."/>
            <person name="Dao M."/>
            <person name="Davis C."/>
            <person name="Delehaunty K.D."/>
            <person name="Ding Y."/>
            <person name="Dinh H.H."/>
            <person name="Dugan-Rocha S."/>
            <person name="Fulton L.A."/>
            <person name="Gabisi R.A."/>
            <person name="Garner T.T."/>
            <person name="Godfrey J."/>
            <person name="Hawes A.C."/>
            <person name="Hernandez J."/>
            <person name="Hines S."/>
            <person name="Holder M."/>
            <person name="Hume J."/>
            <person name="Jhangiani S.N."/>
            <person name="Joshi V."/>
            <person name="Khan Z.M."/>
            <person name="Kirkness E.F."/>
            <person name="Cree A."/>
            <person name="Fowler R.G."/>
            <person name="Lee S."/>
            <person name="Lewis L.R."/>
            <person name="Li Z."/>
            <person name="Liu Y.-S."/>
            <person name="Moore S.M."/>
            <person name="Muzny D."/>
            <person name="Nazareth L.V."/>
            <person name="Ngo D.N."/>
            <person name="Okwuonu G.O."/>
            <person name="Pai G."/>
            <person name="Parker D."/>
            <person name="Paul H.A."/>
            <person name="Pfannkoch C."/>
            <person name="Pohl C.S."/>
            <person name="Rogers Y.-H.C."/>
            <person name="Ruiz S.J."/>
            <person name="Sabo A."/>
            <person name="Santibanez J."/>
            <person name="Schneider B.W."/>
            <person name="Smith S.M."/>
            <person name="Sodergren E."/>
            <person name="Svatek A.F."/>
            <person name="Utterback T.R."/>
            <person name="Vattathil S."/>
            <person name="Warren W."/>
            <person name="White C.S."/>
            <person name="Chinwalla A.T."/>
            <person name="Feng Y."/>
            <person name="Halpern A.L."/>
            <person name="Hillier L.W."/>
            <person name="Huang X."/>
            <person name="Minx P."/>
            <person name="Nelson J.O."/>
            <person name="Pepin K.H."/>
            <person name="Qin X."/>
            <person name="Sutton G.G."/>
            <person name="Venter E."/>
            <person name="Walenz B.P."/>
            <person name="Wallis J.W."/>
            <person name="Worley K.C."/>
            <person name="Yang S.-P."/>
            <person name="Jones S.M."/>
            <person name="Marra M.A."/>
            <person name="Rocchi M."/>
            <person name="Schein J.E."/>
            <person name="Baertsch R."/>
            <person name="Clarke L."/>
            <person name="Csuros M."/>
            <person name="Glasscock J."/>
            <person name="Harris R.A."/>
            <person name="Havlak P."/>
            <person name="Jackson A.R."/>
            <person name="Jiang H."/>
            <person name="Liu Y."/>
            <person name="Messina D.N."/>
            <person name="Shen Y."/>
            <person name="Song H.X.-Z."/>
            <person name="Wylie T."/>
            <person name="Zhang L."/>
            <person name="Birney E."/>
            <person name="Han K."/>
            <person name="Konkel M.K."/>
            <person name="Lee J."/>
            <person name="Smit A.F.A."/>
            <person name="Ullmer B."/>
            <person name="Wang H."/>
            <person name="Xing J."/>
            <person name="Burhans R."/>
            <person name="Cheng Z."/>
            <person name="Karro J.E."/>
            <person name="Ma J."/>
            <person name="Raney B."/>
            <person name="She X."/>
            <person name="Cox M.J."/>
            <person name="Demuth J.P."/>
            <person name="Dumas L.J."/>
            <person name="Han S.-G."/>
            <person name="Hopkins J."/>
            <person name="Karimpour-Fard A."/>
            <person name="Kim Y.H."/>
            <person name="Pollack J.R."/>
            <person name="Vinar T."/>
            <person name="Addo-Quaye C."/>
            <person name="Degenhardt J."/>
            <person name="Denby A."/>
            <person name="Hubisz M.J."/>
            <person name="Indap A."/>
            <person name="Kosiol C."/>
            <person name="Lahn B.T."/>
            <person name="Lawson H.A."/>
            <person name="Marklein A."/>
            <person name="Nielsen R."/>
            <person name="Vallender E.J."/>
            <person name="Clark A.G."/>
            <person name="Ferguson B."/>
            <person name="Hernandez R.D."/>
            <person name="Hirani K."/>
            <person name="Kehrer-Sawatzki H."/>
            <person name="Kolb J."/>
            <person name="Patil S."/>
            <person name="Pu L.-L."/>
            <person name="Ren Y."/>
            <person name="Smith D.G."/>
            <person name="Wheeler D.A."/>
            <person name="Schenck I."/>
            <person name="Ball E.V."/>
            <person name="Chen R."/>
            <person name="Cooper D.N."/>
            <person name="Giardine B."/>
            <person name="Hsu F."/>
            <person name="Kent W.J."/>
            <person name="Lesk A."/>
            <person name="Nelson D.L."/>
            <person name="O'brien W.E."/>
            <person name="Pruefer K."/>
            <person name="Stenson P.D."/>
            <person name="Wallace J.C."/>
            <person name="Ke H."/>
            <person name="Liu X.-M."/>
            <person name="Wang P."/>
            <person name="Xiang A.P."/>
            <person name="Yang F."/>
            <person name="Barber G.P."/>
            <person name="Haussler D."/>
            <person name="Karolchik D."/>
            <person name="Kern A.D."/>
            <person name="Kuhn R.M."/>
            <person name="Smith K.E."/>
            <person name="Zwieg A.S."/>
        </authorList>
    </citation>
    <scope>NUCLEOTIDE SEQUENCE [LARGE SCALE GENOMIC DNA]</scope>
    <source>
        <strain evidence="2">17573</strain>
    </source>
</reference>
<dbReference type="PRINTS" id="PR02045">
    <property type="entry name" value="F138DOMAIN"/>
</dbReference>
<dbReference type="InParanoid" id="A0A5F8A189"/>